<dbReference type="STRING" id="665004.AC529_18595"/>
<evidence type="ECO:0000313" key="3">
    <source>
        <dbReference type="EMBL" id="KUP95248.1"/>
    </source>
</evidence>
<name>A0A147KD92_THECS</name>
<dbReference type="AlphaFoldDB" id="A0A147KD92"/>
<keyword evidence="4" id="KW-1185">Reference proteome</keyword>
<dbReference type="NCBIfam" id="TIGR00426">
    <property type="entry name" value="competence protein ComEA helix-hairpin-helix repeat region"/>
    <property type="match status" value="1"/>
</dbReference>
<dbReference type="Gene3D" id="1.10.150.320">
    <property type="entry name" value="Photosystem II 12 kDa extrinsic protein"/>
    <property type="match status" value="1"/>
</dbReference>
<dbReference type="GO" id="GO:0003677">
    <property type="term" value="F:DNA binding"/>
    <property type="evidence" value="ECO:0007669"/>
    <property type="project" value="UniProtKB-KW"/>
</dbReference>
<feature type="domain" description="Helix-hairpin-helix DNA-binding motif class 1" evidence="2">
    <location>
        <begin position="151"/>
        <end position="170"/>
    </location>
</feature>
<evidence type="ECO:0000256" key="1">
    <source>
        <dbReference type="SAM" id="Phobius"/>
    </source>
</evidence>
<gene>
    <name evidence="3" type="ORF">AC529_18595</name>
</gene>
<dbReference type="InterPro" id="IPR004509">
    <property type="entry name" value="Competence_ComEA_HhH"/>
</dbReference>
<dbReference type="InterPro" id="IPR010994">
    <property type="entry name" value="RuvA_2-like"/>
</dbReference>
<dbReference type="Proteomes" id="UP000074382">
    <property type="component" value="Unassembled WGS sequence"/>
</dbReference>
<evidence type="ECO:0000313" key="4">
    <source>
        <dbReference type="Proteomes" id="UP000074382"/>
    </source>
</evidence>
<keyword evidence="3" id="KW-0238">DNA-binding</keyword>
<dbReference type="InterPro" id="IPR051675">
    <property type="entry name" value="Endo/Exo/Phosphatase_dom_1"/>
</dbReference>
<dbReference type="PANTHER" id="PTHR21180:SF32">
    <property type="entry name" value="ENDONUCLEASE_EXONUCLEASE_PHOSPHATASE FAMILY DOMAIN-CONTAINING PROTEIN 1"/>
    <property type="match status" value="1"/>
</dbReference>
<feature type="domain" description="Helix-hairpin-helix DNA-binding motif class 1" evidence="2">
    <location>
        <begin position="181"/>
        <end position="200"/>
    </location>
</feature>
<dbReference type="SUPFAM" id="SSF47781">
    <property type="entry name" value="RuvA domain 2-like"/>
    <property type="match status" value="1"/>
</dbReference>
<dbReference type="GO" id="GO:0006281">
    <property type="term" value="P:DNA repair"/>
    <property type="evidence" value="ECO:0007669"/>
    <property type="project" value="InterPro"/>
</dbReference>
<dbReference type="GO" id="GO:0015627">
    <property type="term" value="C:type II protein secretion system complex"/>
    <property type="evidence" value="ECO:0007669"/>
    <property type="project" value="TreeGrafter"/>
</dbReference>
<dbReference type="Pfam" id="PF10531">
    <property type="entry name" value="SLBB"/>
    <property type="match status" value="1"/>
</dbReference>
<protein>
    <submittedName>
        <fullName evidence="3">DNA-binding protein</fullName>
    </submittedName>
</protein>
<accession>A0A147KD92</accession>
<reference evidence="4" key="1">
    <citation type="journal article" date="2017" name="Acta Aliment.">
        <title>Plant polysaccharide degrading enzyme system of Thermpbifida cellulosilytica TB100 revealed by de novo genome project data.</title>
        <authorList>
            <person name="Toth A."/>
            <person name="Baka E."/>
            <person name="Luzics S."/>
            <person name="Bata-Vidacs I."/>
            <person name="Nagy I."/>
            <person name="Balint B."/>
            <person name="Herceg R."/>
            <person name="Olasz F."/>
            <person name="Wilk T."/>
            <person name="Nagy T."/>
            <person name="Kriszt B."/>
            <person name="Nagy I."/>
            <person name="Kukolya J."/>
        </authorList>
    </citation>
    <scope>NUCLEOTIDE SEQUENCE [LARGE SCALE GENOMIC DNA]</scope>
    <source>
        <strain evidence="4">TB100</strain>
    </source>
</reference>
<dbReference type="PATRIC" id="fig|665004.4.peg.188"/>
<dbReference type="GO" id="GO:0015628">
    <property type="term" value="P:protein secretion by the type II secretion system"/>
    <property type="evidence" value="ECO:0007669"/>
    <property type="project" value="TreeGrafter"/>
</dbReference>
<dbReference type="PANTHER" id="PTHR21180">
    <property type="entry name" value="ENDONUCLEASE/EXONUCLEASE/PHOSPHATASE FAMILY DOMAIN-CONTAINING PROTEIN 1"/>
    <property type="match status" value="1"/>
</dbReference>
<keyword evidence="1" id="KW-1133">Transmembrane helix</keyword>
<keyword evidence="1" id="KW-0472">Membrane</keyword>
<dbReference type="EMBL" id="LGEM01000138">
    <property type="protein sequence ID" value="KUP95248.1"/>
    <property type="molecule type" value="Genomic_DNA"/>
</dbReference>
<dbReference type="SMART" id="SM00278">
    <property type="entry name" value="HhH1"/>
    <property type="match status" value="2"/>
</dbReference>
<sequence>MPFPGGEDRPRLGASGVFALAAVCLLAAGATGWFMVAARPASAPAPPVPSPAASPSAAGAGGTVVVHVGGEVESPGVVTLPAGSRVADAIEAAGGLLPDADPGLLNLARPLVDGEQVLVGVTPPPAPSPGQAAPGGGVGGGTIDLNTATAEQLQTLPGIGPVLARRIVDYRTSHGGFTSVEQLRDVTGIGDRRFEELRGLVHVGGVS</sequence>
<dbReference type="Gene3D" id="3.10.560.10">
    <property type="entry name" value="Outer membrane lipoprotein wza domain like"/>
    <property type="match status" value="1"/>
</dbReference>
<dbReference type="InterPro" id="IPR019554">
    <property type="entry name" value="Soluble_ligand-bd"/>
</dbReference>
<evidence type="ECO:0000259" key="2">
    <source>
        <dbReference type="SMART" id="SM00278"/>
    </source>
</evidence>
<proteinExistence type="predicted"/>
<keyword evidence="1" id="KW-0812">Transmembrane</keyword>
<comment type="caution">
    <text evidence="3">The sequence shown here is derived from an EMBL/GenBank/DDBJ whole genome shotgun (WGS) entry which is preliminary data.</text>
</comment>
<dbReference type="InterPro" id="IPR003583">
    <property type="entry name" value="Hlx-hairpin-Hlx_DNA-bd_motif"/>
</dbReference>
<feature type="transmembrane region" description="Helical" evidence="1">
    <location>
        <begin position="12"/>
        <end position="36"/>
    </location>
</feature>
<dbReference type="Pfam" id="PF12836">
    <property type="entry name" value="HHH_3"/>
    <property type="match status" value="1"/>
</dbReference>
<organism evidence="3 4">
    <name type="scientific">Thermobifida cellulosilytica TB100</name>
    <dbReference type="NCBI Taxonomy" id="665004"/>
    <lineage>
        <taxon>Bacteria</taxon>
        <taxon>Bacillati</taxon>
        <taxon>Actinomycetota</taxon>
        <taxon>Actinomycetes</taxon>
        <taxon>Streptosporangiales</taxon>
        <taxon>Nocardiopsidaceae</taxon>
        <taxon>Thermobifida</taxon>
    </lineage>
</organism>